<protein>
    <recommendedName>
        <fullName evidence="1">Fungal lipase-type domain-containing protein</fullName>
    </recommendedName>
</protein>
<name>A0AAE0KVZ0_9CHLO</name>
<dbReference type="PANTHER" id="PTHR47523">
    <property type="entry name" value="F21O3.11 PROTEIN"/>
    <property type="match status" value="1"/>
</dbReference>
<keyword evidence="3" id="KW-1185">Reference proteome</keyword>
<dbReference type="AlphaFoldDB" id="A0AAE0KVZ0"/>
<evidence type="ECO:0000259" key="1">
    <source>
        <dbReference type="Pfam" id="PF01764"/>
    </source>
</evidence>
<proteinExistence type="predicted"/>
<dbReference type="EMBL" id="LGRX02015950">
    <property type="protein sequence ID" value="KAK3262786.1"/>
    <property type="molecule type" value="Genomic_DNA"/>
</dbReference>
<comment type="caution">
    <text evidence="2">The sequence shown here is derived from an EMBL/GenBank/DDBJ whole genome shotgun (WGS) entry which is preliminary data.</text>
</comment>
<dbReference type="GO" id="GO:0006629">
    <property type="term" value="P:lipid metabolic process"/>
    <property type="evidence" value="ECO:0007669"/>
    <property type="project" value="InterPro"/>
</dbReference>
<reference evidence="2 3" key="1">
    <citation type="journal article" date="2015" name="Genome Biol. Evol.">
        <title>Comparative Genomics of a Bacterivorous Green Alga Reveals Evolutionary Causalities and Consequences of Phago-Mixotrophic Mode of Nutrition.</title>
        <authorList>
            <person name="Burns J.A."/>
            <person name="Paasch A."/>
            <person name="Narechania A."/>
            <person name="Kim E."/>
        </authorList>
    </citation>
    <scope>NUCLEOTIDE SEQUENCE [LARGE SCALE GENOMIC DNA]</scope>
    <source>
        <strain evidence="2 3">PLY_AMNH</strain>
    </source>
</reference>
<dbReference type="InterPro" id="IPR029058">
    <property type="entry name" value="AB_hydrolase_fold"/>
</dbReference>
<sequence length="256" mass="27644">MANEGLNILETSSVVESKGHLEVPCELLKDVQVTTAGEAADVMTALVLSECVYQESSSDGLRRVLNGTQGEIPGCLVDIHSVQQALPHTHHRYLVAAGGEALYLAFMGSKHARDWLTDANALQVPLWSALEVRENSPDAHRRSRPQAWVSKVQARSSDYKALVGVKARGYSPGHKAGRGGLRWTLGGLDGGPVERRGIPAVHKGFLDRSMQIPVLQLYHQAQRCQRRLVLCGHSLGGAVAVIATLKLLEQLGDIGP</sequence>
<gene>
    <name evidence="2" type="ORF">CYMTET_28376</name>
</gene>
<feature type="non-terminal residue" evidence="2">
    <location>
        <position position="256"/>
    </location>
</feature>
<feature type="domain" description="Fungal lipase-type" evidence="1">
    <location>
        <begin position="200"/>
        <end position="250"/>
    </location>
</feature>
<dbReference type="SUPFAM" id="SSF53474">
    <property type="entry name" value="alpha/beta-Hydrolases"/>
    <property type="match status" value="1"/>
</dbReference>
<dbReference type="Proteomes" id="UP001190700">
    <property type="component" value="Unassembled WGS sequence"/>
</dbReference>
<dbReference type="PANTHER" id="PTHR47523:SF1">
    <property type="entry name" value="F21O3.11 PROTEIN"/>
    <property type="match status" value="1"/>
</dbReference>
<evidence type="ECO:0000313" key="2">
    <source>
        <dbReference type="EMBL" id="KAK3262786.1"/>
    </source>
</evidence>
<evidence type="ECO:0000313" key="3">
    <source>
        <dbReference type="Proteomes" id="UP001190700"/>
    </source>
</evidence>
<accession>A0AAE0KVZ0</accession>
<dbReference type="Pfam" id="PF01764">
    <property type="entry name" value="Lipase_3"/>
    <property type="match status" value="1"/>
</dbReference>
<dbReference type="InterPro" id="IPR002921">
    <property type="entry name" value="Fungal_lipase-type"/>
</dbReference>
<organism evidence="2 3">
    <name type="scientific">Cymbomonas tetramitiformis</name>
    <dbReference type="NCBI Taxonomy" id="36881"/>
    <lineage>
        <taxon>Eukaryota</taxon>
        <taxon>Viridiplantae</taxon>
        <taxon>Chlorophyta</taxon>
        <taxon>Pyramimonadophyceae</taxon>
        <taxon>Pyramimonadales</taxon>
        <taxon>Pyramimonadaceae</taxon>
        <taxon>Cymbomonas</taxon>
    </lineage>
</organism>
<dbReference type="Gene3D" id="3.40.50.1820">
    <property type="entry name" value="alpha/beta hydrolase"/>
    <property type="match status" value="1"/>
</dbReference>